<sequence>MTMASGTMKPYLHFTPGDILWFDGWVPASTGAMVGTCIGLFLLAIIERWIGACRAVMEVHWAARAEIAYSEKKSESVGLPQANGRTPLLRVRKAPPFIAAHDVARGVMQIAQSALGYAFMLTVMTFQLGFIMSLLVGLGVGEMLFGRFTSAGAHLS</sequence>
<dbReference type="PANTHER" id="PTHR12483:SF27">
    <property type="entry name" value="COPPER TRANSPORT PROTEIN CTR1"/>
    <property type="match status" value="1"/>
</dbReference>
<dbReference type="Pfam" id="PF04145">
    <property type="entry name" value="Ctr"/>
    <property type="match status" value="1"/>
</dbReference>
<dbReference type="AlphaFoldDB" id="A0A0C9T6N8"/>
<evidence type="ECO:0000256" key="5">
    <source>
        <dbReference type="RuleBase" id="RU367022"/>
    </source>
</evidence>
<dbReference type="GO" id="GO:0005375">
    <property type="term" value="F:copper ion transmembrane transporter activity"/>
    <property type="evidence" value="ECO:0007669"/>
    <property type="project" value="UniProtKB-UniRule"/>
</dbReference>
<keyword evidence="7" id="KW-1185">Reference proteome</keyword>
<name>A0A0C9T6N8_PLICR</name>
<dbReference type="InterPro" id="IPR007274">
    <property type="entry name" value="Cop_transporter"/>
</dbReference>
<feature type="transmembrane region" description="Helical" evidence="5">
    <location>
        <begin position="115"/>
        <end position="140"/>
    </location>
</feature>
<keyword evidence="5" id="KW-0186">Copper</keyword>
<evidence type="ECO:0000256" key="3">
    <source>
        <dbReference type="ARBA" id="ARBA00022989"/>
    </source>
</evidence>
<reference evidence="6 7" key="1">
    <citation type="submission" date="2014-06" db="EMBL/GenBank/DDBJ databases">
        <title>Evolutionary Origins and Diversification of the Mycorrhizal Mutualists.</title>
        <authorList>
            <consortium name="DOE Joint Genome Institute"/>
            <consortium name="Mycorrhizal Genomics Consortium"/>
            <person name="Kohler A."/>
            <person name="Kuo A."/>
            <person name="Nagy L.G."/>
            <person name="Floudas D."/>
            <person name="Copeland A."/>
            <person name="Barry K.W."/>
            <person name="Cichocki N."/>
            <person name="Veneault-Fourrey C."/>
            <person name="LaButti K."/>
            <person name="Lindquist E.A."/>
            <person name="Lipzen A."/>
            <person name="Lundell T."/>
            <person name="Morin E."/>
            <person name="Murat C."/>
            <person name="Riley R."/>
            <person name="Ohm R."/>
            <person name="Sun H."/>
            <person name="Tunlid A."/>
            <person name="Henrissat B."/>
            <person name="Grigoriev I.V."/>
            <person name="Hibbett D.S."/>
            <person name="Martin F."/>
        </authorList>
    </citation>
    <scope>NUCLEOTIDE SEQUENCE [LARGE SCALE GENOMIC DNA]</scope>
    <source>
        <strain evidence="6 7">FD-325 SS-3</strain>
    </source>
</reference>
<protein>
    <recommendedName>
        <fullName evidence="5">Copper transport protein</fullName>
    </recommendedName>
</protein>
<organism evidence="6 7">
    <name type="scientific">Plicaturopsis crispa FD-325 SS-3</name>
    <dbReference type="NCBI Taxonomy" id="944288"/>
    <lineage>
        <taxon>Eukaryota</taxon>
        <taxon>Fungi</taxon>
        <taxon>Dikarya</taxon>
        <taxon>Basidiomycota</taxon>
        <taxon>Agaricomycotina</taxon>
        <taxon>Agaricomycetes</taxon>
        <taxon>Agaricomycetidae</taxon>
        <taxon>Amylocorticiales</taxon>
        <taxon>Amylocorticiaceae</taxon>
        <taxon>Plicatura</taxon>
        <taxon>Plicaturopsis crispa</taxon>
    </lineage>
</organism>
<evidence type="ECO:0000313" key="7">
    <source>
        <dbReference type="Proteomes" id="UP000053263"/>
    </source>
</evidence>
<dbReference type="Proteomes" id="UP000053263">
    <property type="component" value="Unassembled WGS sequence"/>
</dbReference>
<keyword evidence="5" id="KW-0187">Copper transport</keyword>
<accession>A0A0C9T6N8</accession>
<evidence type="ECO:0000256" key="2">
    <source>
        <dbReference type="ARBA" id="ARBA00022692"/>
    </source>
</evidence>
<gene>
    <name evidence="6" type="ORF">PLICRDRAFT_119044</name>
</gene>
<dbReference type="PANTHER" id="PTHR12483">
    <property type="entry name" value="SOLUTE CARRIER FAMILY 31 COPPER TRANSPORTERS"/>
    <property type="match status" value="1"/>
</dbReference>
<keyword evidence="3 5" id="KW-1133">Transmembrane helix</keyword>
<dbReference type="HOGENOM" id="CLU_090404_0_1_1"/>
<evidence type="ECO:0000256" key="4">
    <source>
        <dbReference type="ARBA" id="ARBA00023136"/>
    </source>
</evidence>
<evidence type="ECO:0000256" key="1">
    <source>
        <dbReference type="ARBA" id="ARBA00004141"/>
    </source>
</evidence>
<comment type="similarity">
    <text evidence="5">Belongs to the copper transporter (Ctr) (TC 1.A.56) family. SLC31A subfamily.</text>
</comment>
<dbReference type="EMBL" id="KN832574">
    <property type="protein sequence ID" value="KII83723.1"/>
    <property type="molecule type" value="Genomic_DNA"/>
</dbReference>
<comment type="subcellular location">
    <subcellularLocation>
        <location evidence="1 5">Membrane</location>
        <topology evidence="1 5">Multi-pass membrane protein</topology>
    </subcellularLocation>
</comment>
<keyword evidence="5" id="KW-0813">Transport</keyword>
<evidence type="ECO:0000313" key="6">
    <source>
        <dbReference type="EMBL" id="KII83723.1"/>
    </source>
</evidence>
<keyword evidence="2 5" id="KW-0812">Transmembrane</keyword>
<keyword evidence="5" id="KW-0406">Ion transport</keyword>
<dbReference type="GO" id="GO:0005886">
    <property type="term" value="C:plasma membrane"/>
    <property type="evidence" value="ECO:0007669"/>
    <property type="project" value="TreeGrafter"/>
</dbReference>
<dbReference type="OrthoDB" id="73901at2759"/>
<keyword evidence="4 5" id="KW-0472">Membrane</keyword>
<feature type="transmembrane region" description="Helical" evidence="5">
    <location>
        <begin position="25"/>
        <end position="46"/>
    </location>
</feature>
<proteinExistence type="inferred from homology"/>